<comment type="caution">
    <text evidence="1">The sequence shown here is derived from an EMBL/GenBank/DDBJ whole genome shotgun (WGS) entry which is preliminary data.</text>
</comment>
<dbReference type="InterPro" id="IPR010179">
    <property type="entry name" value="CRISPR-assoc_prot_Cse3"/>
</dbReference>
<gene>
    <name evidence="1" type="primary">cas6e</name>
    <name evidence="1" type="ORF">JK232_17405</name>
</gene>
<dbReference type="EMBL" id="JAERKB010000012">
    <property type="protein sequence ID" value="MBS0970672.1"/>
    <property type="molecule type" value="Genomic_DNA"/>
</dbReference>
<dbReference type="SUPFAM" id="SSF117987">
    <property type="entry name" value="CRISPR-associated protein"/>
    <property type="match status" value="2"/>
</dbReference>
<dbReference type="CDD" id="cd09727">
    <property type="entry name" value="Cas6_I-E"/>
    <property type="match status" value="1"/>
</dbReference>
<reference evidence="1 2" key="1">
    <citation type="submission" date="2020-12" db="EMBL/GenBank/DDBJ databases">
        <authorList>
            <person name="Mcmullen J.G."/>
        </authorList>
    </citation>
    <scope>NUCLEOTIDE SEQUENCE [LARGE SCALE GENOMIC DNA]</scope>
    <source>
        <strain evidence="1 2">JGM97</strain>
    </source>
</reference>
<organism evidence="1 2">
    <name type="scientific">Nissabacter archeti</name>
    <dbReference type="NCBI Taxonomy" id="1917880"/>
    <lineage>
        <taxon>Bacteria</taxon>
        <taxon>Pseudomonadati</taxon>
        <taxon>Pseudomonadota</taxon>
        <taxon>Gammaproteobacteria</taxon>
        <taxon>Enterobacterales</taxon>
        <taxon>Yersiniaceae</taxon>
        <taxon>Nissabacter</taxon>
    </lineage>
</organism>
<dbReference type="Pfam" id="PF08798">
    <property type="entry name" value="CRISPR_assoc"/>
    <property type="match status" value="1"/>
</dbReference>
<dbReference type="RefSeq" id="WP_212589451.1">
    <property type="nucleotide sequence ID" value="NZ_JAERKB010000012.1"/>
</dbReference>
<dbReference type="SMART" id="SM01101">
    <property type="entry name" value="CRISPR_assoc"/>
    <property type="match status" value="1"/>
</dbReference>
<name>A0ABS5JL69_9GAMM</name>
<reference evidence="2" key="2">
    <citation type="submission" date="2023-07" db="EMBL/GenBank/DDBJ databases">
        <title>Genome-inferred correspondence between phylogeny and metabolic traits in the wild Drosophila gut microbiome.</title>
        <authorList>
            <person name="Bueno E."/>
            <person name="Blow F."/>
            <person name="Douglas A.E."/>
        </authorList>
    </citation>
    <scope>NUCLEOTIDE SEQUENCE [LARGE SCALE GENOMIC DNA]</scope>
    <source>
        <strain evidence="2">JGM97</strain>
    </source>
</reference>
<proteinExistence type="predicted"/>
<dbReference type="Gene3D" id="3.30.70.1210">
    <property type="entry name" value="Crispr-associated protein, domain 2"/>
    <property type="match status" value="1"/>
</dbReference>
<dbReference type="Gene3D" id="3.30.70.1200">
    <property type="entry name" value="Crispr-associated protein, domain 1"/>
    <property type="match status" value="1"/>
</dbReference>
<dbReference type="NCBIfam" id="TIGR01907">
    <property type="entry name" value="casE_Cse3"/>
    <property type="match status" value="1"/>
</dbReference>
<keyword evidence="2" id="KW-1185">Reference proteome</keyword>
<sequence length="220" mass="25189">MYFSRITVPVGAFAPQQLFQLARAGEYVFHQWLWELFPHQQQRDFIYRREERRGALRFYLLSHNRPVMTHPLLQVECKPFTPHLEAGMQLGFSLRANPVICRQGKRHDLLMHTKHRLRNDVKPEAMWAHQERAAQEWLASQGAQAGFTPQPGAVSVMSYQQQQVVRPKSRSLVQFSTVDFSGVLTVDDPARFTGQLAKGFGKSRAFGCGLMLIKPAKGEV</sequence>
<evidence type="ECO:0000313" key="2">
    <source>
        <dbReference type="Proteomes" id="UP000680634"/>
    </source>
</evidence>
<protein>
    <submittedName>
        <fullName evidence="1">Type I-E CRISPR-associated protein Cas6/Cse3/CasE</fullName>
    </submittedName>
</protein>
<evidence type="ECO:0000313" key="1">
    <source>
        <dbReference type="EMBL" id="MBS0970672.1"/>
    </source>
</evidence>
<accession>A0ABS5JL69</accession>
<dbReference type="Proteomes" id="UP000680634">
    <property type="component" value="Unassembled WGS sequence"/>
</dbReference>